<keyword evidence="2" id="KW-1185">Reference proteome</keyword>
<accession>A0AAW0GUH5</accession>
<name>A0AAW0GUH5_9APHY</name>
<proteinExistence type="predicted"/>
<gene>
    <name evidence="1" type="ORF">QCA50_003674</name>
</gene>
<reference evidence="1 2" key="1">
    <citation type="submission" date="2022-09" db="EMBL/GenBank/DDBJ databases">
        <authorList>
            <person name="Palmer J.M."/>
        </authorList>
    </citation>
    <scope>NUCLEOTIDE SEQUENCE [LARGE SCALE GENOMIC DNA]</scope>
    <source>
        <strain evidence="1 2">DSM 7382</strain>
    </source>
</reference>
<protein>
    <submittedName>
        <fullName evidence="1">Uncharacterized protein</fullName>
    </submittedName>
</protein>
<dbReference type="Proteomes" id="UP001385951">
    <property type="component" value="Unassembled WGS sequence"/>
</dbReference>
<organism evidence="1 2">
    <name type="scientific">Cerrena zonata</name>
    <dbReference type="NCBI Taxonomy" id="2478898"/>
    <lineage>
        <taxon>Eukaryota</taxon>
        <taxon>Fungi</taxon>
        <taxon>Dikarya</taxon>
        <taxon>Basidiomycota</taxon>
        <taxon>Agaricomycotina</taxon>
        <taxon>Agaricomycetes</taxon>
        <taxon>Polyporales</taxon>
        <taxon>Cerrenaceae</taxon>
        <taxon>Cerrena</taxon>
    </lineage>
</organism>
<dbReference type="EMBL" id="JASBNA010000003">
    <property type="protein sequence ID" value="KAK7694098.1"/>
    <property type="molecule type" value="Genomic_DNA"/>
</dbReference>
<sequence length="134" mass="15257">MICLSKLRSSSTAAHSAIKFSQYWDVLEDVASHGLKPEVQIWIQELELPSQNSLAQTGYFERVEAVGRIINLVVHPERNTYYQEVLLPLRSPWGSSRGDWQAYIRNAPPSVLRYHSSHIAHPSIFCSYPTCLDT</sequence>
<evidence type="ECO:0000313" key="1">
    <source>
        <dbReference type="EMBL" id="KAK7694098.1"/>
    </source>
</evidence>
<dbReference type="AlphaFoldDB" id="A0AAW0GUH5"/>
<comment type="caution">
    <text evidence="1">The sequence shown here is derived from an EMBL/GenBank/DDBJ whole genome shotgun (WGS) entry which is preliminary data.</text>
</comment>
<evidence type="ECO:0000313" key="2">
    <source>
        <dbReference type="Proteomes" id="UP001385951"/>
    </source>
</evidence>